<evidence type="ECO:0000256" key="1">
    <source>
        <dbReference type="SAM" id="Phobius"/>
    </source>
</evidence>
<sequence>MLIAGRYCQRKKCGVSEDILILLLCWLFGSEMSLAPDLFGLGLFVLGKNKTAYSAANPD</sequence>
<keyword evidence="3" id="KW-1185">Reference proteome</keyword>
<evidence type="ECO:0000313" key="3">
    <source>
        <dbReference type="Proteomes" id="UP000003240"/>
    </source>
</evidence>
<evidence type="ECO:0000313" key="2">
    <source>
        <dbReference type="EMBL" id="EGO65760.1"/>
    </source>
</evidence>
<keyword evidence="1" id="KW-1133">Transmembrane helix</keyword>
<name>F7NDU5_9FIRM</name>
<dbReference type="AlphaFoldDB" id="F7NDU5"/>
<protein>
    <submittedName>
        <fullName evidence="2">Uncharacterized protein</fullName>
    </submittedName>
</protein>
<gene>
    <name evidence="2" type="ORF">ALO_01010</name>
</gene>
<keyword evidence="1" id="KW-0472">Membrane</keyword>
<accession>F7NDU5</accession>
<dbReference type="EMBL" id="AFGF01000013">
    <property type="protein sequence ID" value="EGO65760.1"/>
    <property type="molecule type" value="Genomic_DNA"/>
</dbReference>
<organism evidence="2 3">
    <name type="scientific">Acetonema longum DSM 6540</name>
    <dbReference type="NCBI Taxonomy" id="1009370"/>
    <lineage>
        <taxon>Bacteria</taxon>
        <taxon>Bacillati</taxon>
        <taxon>Bacillota</taxon>
        <taxon>Negativicutes</taxon>
        <taxon>Acetonemataceae</taxon>
        <taxon>Acetonema</taxon>
    </lineage>
</organism>
<comment type="caution">
    <text evidence="2">The sequence shown here is derived from an EMBL/GenBank/DDBJ whole genome shotgun (WGS) entry which is preliminary data.</text>
</comment>
<dbReference type="Proteomes" id="UP000003240">
    <property type="component" value="Unassembled WGS sequence"/>
</dbReference>
<proteinExistence type="predicted"/>
<reference evidence="2 3" key="1">
    <citation type="journal article" date="2011" name="EMBO J.">
        <title>Structural diversity of bacterial flagellar motors.</title>
        <authorList>
            <person name="Chen S."/>
            <person name="Beeby M."/>
            <person name="Murphy G.E."/>
            <person name="Leadbetter J.R."/>
            <person name="Hendrixson D.R."/>
            <person name="Briegel A."/>
            <person name="Li Z."/>
            <person name="Shi J."/>
            <person name="Tocheva E.I."/>
            <person name="Muller A."/>
            <person name="Dobro M.J."/>
            <person name="Jensen G.J."/>
        </authorList>
    </citation>
    <scope>NUCLEOTIDE SEQUENCE [LARGE SCALE GENOMIC DNA]</scope>
    <source>
        <strain evidence="2 3">DSM 6540</strain>
    </source>
</reference>
<feature type="transmembrane region" description="Helical" evidence="1">
    <location>
        <begin position="20"/>
        <end position="46"/>
    </location>
</feature>
<keyword evidence="1" id="KW-0812">Transmembrane</keyword>